<name>A0A6M1KR26_9STRE</name>
<dbReference type="InterPro" id="IPR012925">
    <property type="entry name" value="TipAS_dom"/>
</dbReference>
<organism evidence="6 7">
    <name type="scientific">Streptococcus equi subsp. ruminatorum</name>
    <dbReference type="NCBI Taxonomy" id="254358"/>
    <lineage>
        <taxon>Bacteria</taxon>
        <taxon>Bacillati</taxon>
        <taxon>Bacillota</taxon>
        <taxon>Bacilli</taxon>
        <taxon>Lactobacillales</taxon>
        <taxon>Streptococcaceae</taxon>
        <taxon>Streptococcus</taxon>
    </lineage>
</organism>
<gene>
    <name evidence="6" type="ORF">G5B50_06390</name>
</gene>
<dbReference type="Pfam" id="PF07739">
    <property type="entry name" value="TipAS"/>
    <property type="match status" value="1"/>
</dbReference>
<dbReference type="EMBL" id="JAAKFZ010000015">
    <property type="protein sequence ID" value="NGL84393.1"/>
    <property type="molecule type" value="Genomic_DNA"/>
</dbReference>
<keyword evidence="4" id="KW-0804">Transcription</keyword>
<evidence type="ECO:0000313" key="6">
    <source>
        <dbReference type="EMBL" id="NGL84393.1"/>
    </source>
</evidence>
<dbReference type="Pfam" id="PF13411">
    <property type="entry name" value="MerR_1"/>
    <property type="match status" value="1"/>
</dbReference>
<dbReference type="Gene3D" id="1.10.490.50">
    <property type="entry name" value="Antibiotic binding domain of TipA-like multidrug resistance regulators"/>
    <property type="match status" value="1"/>
</dbReference>
<evidence type="ECO:0000256" key="2">
    <source>
        <dbReference type="ARBA" id="ARBA00023125"/>
    </source>
</evidence>
<keyword evidence="1" id="KW-0805">Transcription regulation</keyword>
<dbReference type="InterPro" id="IPR009061">
    <property type="entry name" value="DNA-bd_dom_put_sf"/>
</dbReference>
<proteinExistence type="predicted"/>
<evidence type="ECO:0000256" key="1">
    <source>
        <dbReference type="ARBA" id="ARBA00023015"/>
    </source>
</evidence>
<dbReference type="GO" id="GO:0003700">
    <property type="term" value="F:DNA-binding transcription factor activity"/>
    <property type="evidence" value="ECO:0007669"/>
    <property type="project" value="InterPro"/>
</dbReference>
<comment type="caution">
    <text evidence="6">The sequence shown here is derived from an EMBL/GenBank/DDBJ whole genome shotgun (WGS) entry which is preliminary data.</text>
</comment>
<reference evidence="6 7" key="1">
    <citation type="submission" date="2020-02" db="EMBL/GenBank/DDBJ databases">
        <title>M-like protein SrM is not crucial to the virulence of a novel isolate of Streptococcus equi subsp. ruminatorum from Macaca mulatta.</title>
        <authorList>
            <person name="Guo G."/>
            <person name="Cheng L."/>
            <person name="Zhang W."/>
        </authorList>
    </citation>
    <scope>NUCLEOTIDE SEQUENCE [LARGE SCALE GENOMIC DNA]</scope>
    <source>
        <strain evidence="6 7">FJ1804</strain>
    </source>
</reference>
<dbReference type="InterPro" id="IPR036244">
    <property type="entry name" value="TipA-like_antibiotic-bd"/>
</dbReference>
<dbReference type="PANTHER" id="PTHR30204:SF90">
    <property type="entry name" value="HTH-TYPE TRANSCRIPTIONAL ACTIVATOR MTA"/>
    <property type="match status" value="1"/>
</dbReference>
<keyword evidence="2" id="KW-0238">DNA-binding</keyword>
<dbReference type="PROSITE" id="PS50937">
    <property type="entry name" value="HTH_MERR_2"/>
    <property type="match status" value="1"/>
</dbReference>
<dbReference type="SUPFAM" id="SSF46955">
    <property type="entry name" value="Putative DNA-binding domain"/>
    <property type="match status" value="1"/>
</dbReference>
<evidence type="ECO:0000259" key="5">
    <source>
        <dbReference type="PROSITE" id="PS50937"/>
    </source>
</evidence>
<keyword evidence="3" id="KW-0010">Activator</keyword>
<dbReference type="SMART" id="SM00422">
    <property type="entry name" value="HTH_MERR"/>
    <property type="match status" value="1"/>
</dbReference>
<dbReference type="InterPro" id="IPR047057">
    <property type="entry name" value="MerR_fam"/>
</dbReference>
<accession>A0A6M1KR26</accession>
<dbReference type="Gene3D" id="1.10.1660.10">
    <property type="match status" value="1"/>
</dbReference>
<dbReference type="GO" id="GO:0003677">
    <property type="term" value="F:DNA binding"/>
    <property type="evidence" value="ECO:0007669"/>
    <property type="project" value="UniProtKB-KW"/>
</dbReference>
<dbReference type="SUPFAM" id="SSF89082">
    <property type="entry name" value="Antibiotic binding domain of TipA-like multidrug resistance regulators"/>
    <property type="match status" value="1"/>
</dbReference>
<feature type="domain" description="HTH merR-type" evidence="5">
    <location>
        <begin position="19"/>
        <end position="88"/>
    </location>
</feature>
<dbReference type="AlphaFoldDB" id="A0A6M1KR26"/>
<dbReference type="Proteomes" id="UP000479499">
    <property type="component" value="Unassembled WGS sequence"/>
</dbReference>
<dbReference type="CDD" id="cd01106">
    <property type="entry name" value="HTH_TipAL-Mta"/>
    <property type="match status" value="1"/>
</dbReference>
<evidence type="ECO:0000256" key="3">
    <source>
        <dbReference type="ARBA" id="ARBA00023159"/>
    </source>
</evidence>
<dbReference type="InterPro" id="IPR000551">
    <property type="entry name" value="MerR-type_HTH_dom"/>
</dbReference>
<evidence type="ECO:0000256" key="4">
    <source>
        <dbReference type="ARBA" id="ARBA00023163"/>
    </source>
</evidence>
<sequence>MEIAILVSALLTSLRRNTMKTVKEVSQLTGLSVRTLHYYDEIGLLPPTMVGENGYRFYDAAALRRLQDILLFRELAFPLKTIKQLLDSPSYDQQAALTAQIRLLELRKAHLEKVIAHARTLQKGGETMTFEVYSQSQLEAFQLEAKERWGQTEAYSAYEDKTKQLSSEQLIKDLQELFAAFGRLLDQPVAEPAVQHQVKALQDYISQHCYACSNELLAALGLIYLEDERFKTRIDHMGGAGTAAFVSQAISYYCQQ</sequence>
<evidence type="ECO:0000313" key="7">
    <source>
        <dbReference type="Proteomes" id="UP000479499"/>
    </source>
</evidence>
<protein>
    <submittedName>
        <fullName evidence="6">MerR family transcriptional regulator</fullName>
    </submittedName>
</protein>
<dbReference type="PANTHER" id="PTHR30204">
    <property type="entry name" value="REDOX-CYCLING DRUG-SENSING TRANSCRIPTIONAL ACTIVATOR SOXR"/>
    <property type="match status" value="1"/>
</dbReference>